<sequence>MNLFKSSMLKPRFVRKFVPNHYFDQNLKKHLTRHASTTGQNGRQTLVILGTGWGGYSLLKNIDKKLFDVIVISPRNHFLFTPLLASTTVGTLEFRSIIEPVRNTKFRDDHHFQLAKAVKLHVSKRVVVCQSVLNNERYEVNYDKLVIAVGARSNTFNVPGVEKHAFFLKEIAHARAIRNRILTNFELSVHPNIAPDEEKRLLHFVICGGGPTGVEFGAELYDFLREDVSRLYSQEKDKVQVTLVEPHQILPSFDKKLRAFAEKKIQQRSRFNLIQSGVVQVEEGSVTLQNGTILPCGLVVWSTGLAPRPFIENMEQPKSQQKQLVVDGFLKVQSITDGNVYALGDCAYIEENPLACTAQVAERQGRYLAKQFAQELKQHPELKPFSWRSAGMLAYVGDYQALAEFETSKFRGFMTWVLWRSAYLTMLGSFRLRLQVPFDWMRAFVFGRDTSKF</sequence>
<dbReference type="PANTHER" id="PTHR43706:SF13">
    <property type="entry name" value="NADH DEHYDROGENASE-RELATED"/>
    <property type="match status" value="1"/>
</dbReference>
<dbReference type="AlphaFoldDB" id="A0A7D9HRX8"/>
<dbReference type="Gene3D" id="3.50.50.100">
    <property type="match status" value="1"/>
</dbReference>
<evidence type="ECO:0000256" key="3">
    <source>
        <dbReference type="ARBA" id="ARBA00022827"/>
    </source>
</evidence>
<evidence type="ECO:0000259" key="6">
    <source>
        <dbReference type="Pfam" id="PF07992"/>
    </source>
</evidence>
<dbReference type="Pfam" id="PF22366">
    <property type="entry name" value="NDH2_C"/>
    <property type="match status" value="1"/>
</dbReference>
<dbReference type="SUPFAM" id="SSF51905">
    <property type="entry name" value="FAD/NAD(P)-binding domain"/>
    <property type="match status" value="2"/>
</dbReference>
<dbReference type="InterPro" id="IPR036188">
    <property type="entry name" value="FAD/NAD-bd_sf"/>
</dbReference>
<dbReference type="GO" id="GO:0003954">
    <property type="term" value="F:NADH dehydrogenase activity"/>
    <property type="evidence" value="ECO:0007669"/>
    <property type="project" value="InterPro"/>
</dbReference>
<accession>A0A7D9HRX8</accession>
<keyword evidence="3" id="KW-0274">FAD</keyword>
<gene>
    <name evidence="8" type="ORF">PACLA_8A043873</name>
</gene>
<dbReference type="Pfam" id="PF07992">
    <property type="entry name" value="Pyr_redox_2"/>
    <property type="match status" value="1"/>
</dbReference>
<dbReference type="Proteomes" id="UP001152795">
    <property type="component" value="Unassembled WGS sequence"/>
</dbReference>
<dbReference type="PRINTS" id="PR00368">
    <property type="entry name" value="FADPNR"/>
</dbReference>
<dbReference type="PANTHER" id="PTHR43706">
    <property type="entry name" value="NADH DEHYDROGENASE"/>
    <property type="match status" value="1"/>
</dbReference>
<protein>
    <submittedName>
        <fullName evidence="8">Probable NADH dehydrogenase</fullName>
    </submittedName>
</protein>
<dbReference type="InterPro" id="IPR023753">
    <property type="entry name" value="FAD/NAD-binding_dom"/>
</dbReference>
<keyword evidence="4" id="KW-0560">Oxidoreductase</keyword>
<dbReference type="InterPro" id="IPR045024">
    <property type="entry name" value="NDH-2"/>
</dbReference>
<organism evidence="8 9">
    <name type="scientific">Paramuricea clavata</name>
    <name type="common">Red gorgonian</name>
    <name type="synonym">Violescent sea-whip</name>
    <dbReference type="NCBI Taxonomy" id="317549"/>
    <lineage>
        <taxon>Eukaryota</taxon>
        <taxon>Metazoa</taxon>
        <taxon>Cnidaria</taxon>
        <taxon>Anthozoa</taxon>
        <taxon>Octocorallia</taxon>
        <taxon>Malacalcyonacea</taxon>
        <taxon>Plexauridae</taxon>
        <taxon>Paramuricea</taxon>
    </lineage>
</organism>
<evidence type="ECO:0000313" key="9">
    <source>
        <dbReference type="Proteomes" id="UP001152795"/>
    </source>
</evidence>
<keyword evidence="5" id="KW-0520">NAD</keyword>
<reference evidence="8" key="1">
    <citation type="submission" date="2020-04" db="EMBL/GenBank/DDBJ databases">
        <authorList>
            <person name="Alioto T."/>
            <person name="Alioto T."/>
            <person name="Gomez Garrido J."/>
        </authorList>
    </citation>
    <scope>NUCLEOTIDE SEQUENCE</scope>
    <source>
        <strain evidence="8">A484AB</strain>
    </source>
</reference>
<evidence type="ECO:0000256" key="5">
    <source>
        <dbReference type="ARBA" id="ARBA00023027"/>
    </source>
</evidence>
<proteinExistence type="inferred from homology"/>
<keyword evidence="2" id="KW-0285">Flavoprotein</keyword>
<evidence type="ECO:0000313" key="8">
    <source>
        <dbReference type="EMBL" id="CAB3987281.1"/>
    </source>
</evidence>
<dbReference type="InterPro" id="IPR054585">
    <property type="entry name" value="NDH2-like_C"/>
</dbReference>
<comment type="caution">
    <text evidence="8">The sequence shown here is derived from an EMBL/GenBank/DDBJ whole genome shotgun (WGS) entry which is preliminary data.</text>
</comment>
<evidence type="ECO:0000256" key="2">
    <source>
        <dbReference type="ARBA" id="ARBA00022630"/>
    </source>
</evidence>
<name>A0A7D9HRX8_PARCT</name>
<feature type="domain" description="External alternative NADH-ubiquinone oxidoreductase-like C-terminal" evidence="7">
    <location>
        <begin position="391"/>
        <end position="449"/>
    </location>
</feature>
<dbReference type="OrthoDB" id="3244603at2759"/>
<dbReference type="EMBL" id="CACRXK020001149">
    <property type="protein sequence ID" value="CAB3987281.1"/>
    <property type="molecule type" value="Genomic_DNA"/>
</dbReference>
<evidence type="ECO:0000256" key="4">
    <source>
        <dbReference type="ARBA" id="ARBA00023002"/>
    </source>
</evidence>
<dbReference type="GO" id="GO:0005739">
    <property type="term" value="C:mitochondrion"/>
    <property type="evidence" value="ECO:0007669"/>
    <property type="project" value="TreeGrafter"/>
</dbReference>
<evidence type="ECO:0000256" key="1">
    <source>
        <dbReference type="ARBA" id="ARBA00005272"/>
    </source>
</evidence>
<evidence type="ECO:0000259" key="7">
    <source>
        <dbReference type="Pfam" id="PF22366"/>
    </source>
</evidence>
<feature type="domain" description="FAD/NAD(P)-binding" evidence="6">
    <location>
        <begin position="46"/>
        <end position="365"/>
    </location>
</feature>
<comment type="similarity">
    <text evidence="1">Belongs to the NADH dehydrogenase family.</text>
</comment>
<keyword evidence="9" id="KW-1185">Reference proteome</keyword>